<dbReference type="Proteomes" id="UP000214603">
    <property type="component" value="Unassembled WGS sequence"/>
</dbReference>
<dbReference type="InterPro" id="IPR005064">
    <property type="entry name" value="BUG"/>
</dbReference>
<dbReference type="CDD" id="cd13578">
    <property type="entry name" value="PBP2_Bug27"/>
    <property type="match status" value="1"/>
</dbReference>
<dbReference type="PANTHER" id="PTHR42928">
    <property type="entry name" value="TRICARBOXYLATE-BINDING PROTEIN"/>
    <property type="match status" value="1"/>
</dbReference>
<dbReference type="PANTHER" id="PTHR42928:SF5">
    <property type="entry name" value="BLR1237 PROTEIN"/>
    <property type="match status" value="1"/>
</dbReference>
<organism evidence="2 3">
    <name type="scientific">Candidimonas nitroreducens</name>
    <dbReference type="NCBI Taxonomy" id="683354"/>
    <lineage>
        <taxon>Bacteria</taxon>
        <taxon>Pseudomonadati</taxon>
        <taxon>Pseudomonadota</taxon>
        <taxon>Betaproteobacteria</taxon>
        <taxon>Burkholderiales</taxon>
        <taxon>Alcaligenaceae</taxon>
        <taxon>Candidimonas</taxon>
    </lineage>
</organism>
<dbReference type="InterPro" id="IPR042100">
    <property type="entry name" value="Bug_dom1"/>
</dbReference>
<dbReference type="EMBL" id="NJIH01000011">
    <property type="protein sequence ID" value="OWT56283.1"/>
    <property type="molecule type" value="Genomic_DNA"/>
</dbReference>
<evidence type="ECO:0000313" key="2">
    <source>
        <dbReference type="EMBL" id="OWT56283.1"/>
    </source>
</evidence>
<proteinExistence type="inferred from homology"/>
<dbReference type="Gene3D" id="3.40.190.150">
    <property type="entry name" value="Bordetella uptake gene, domain 1"/>
    <property type="match status" value="1"/>
</dbReference>
<keyword evidence="3" id="KW-1185">Reference proteome</keyword>
<protein>
    <submittedName>
        <fullName evidence="2">ABC transporter substrate-binding protein</fullName>
    </submittedName>
</protein>
<dbReference type="PIRSF" id="PIRSF017082">
    <property type="entry name" value="YflP"/>
    <property type="match status" value="1"/>
</dbReference>
<name>A0A225M7R5_9BURK</name>
<sequence length="289" mass="30363">MVVGFPPGGGNDVLARLLAERLQTQMGQPFVVENRPGANGFIAFDAVKRAKPDGYTLLIGPSSGMTVNPAVYKKLPYDPTADFAPVSMIGGFPLLIVVNPSTPYHKLPDLMQAARAKPGSIDYGSAATSFQLATEMFAQQAHLRFNHIPYKGSAQAVQAVLANQVPMTFGDSAAVIPQIRAGKLRPLAVTTGKRIASLPQVPTVAQAGGPDYQMLLWSGLFAPAGTPAPIVAALQQGVQQALHDPKMQASLGKLGIEPIGSSAAELAATIKSQIAQYTKVARQANISIQ</sequence>
<comment type="similarity">
    <text evidence="1">Belongs to the UPF0065 (bug) family.</text>
</comment>
<reference evidence="3" key="1">
    <citation type="submission" date="2017-06" db="EMBL/GenBank/DDBJ databases">
        <title>Herbaspirillum phytohormonus sp. nov., isolated from the root nodule of Robinia pseudoacacia in lead-zinc mine.</title>
        <authorList>
            <person name="Fan M."/>
            <person name="Lin Y."/>
        </authorList>
    </citation>
    <scope>NUCLEOTIDE SEQUENCE [LARGE SCALE GENOMIC DNA]</scope>
    <source>
        <strain evidence="3">SC-089</strain>
    </source>
</reference>
<dbReference type="SUPFAM" id="SSF53850">
    <property type="entry name" value="Periplasmic binding protein-like II"/>
    <property type="match status" value="1"/>
</dbReference>
<accession>A0A225M7R5</accession>
<dbReference type="Pfam" id="PF03401">
    <property type="entry name" value="TctC"/>
    <property type="match status" value="1"/>
</dbReference>
<gene>
    <name evidence="2" type="ORF">CEY11_19405</name>
</gene>
<comment type="caution">
    <text evidence="2">The sequence shown here is derived from an EMBL/GenBank/DDBJ whole genome shotgun (WGS) entry which is preliminary data.</text>
</comment>
<dbReference type="Gene3D" id="3.40.190.10">
    <property type="entry name" value="Periplasmic binding protein-like II"/>
    <property type="match status" value="1"/>
</dbReference>
<dbReference type="OrthoDB" id="8627641at2"/>
<dbReference type="AlphaFoldDB" id="A0A225M7R5"/>
<evidence type="ECO:0000313" key="3">
    <source>
        <dbReference type="Proteomes" id="UP000214603"/>
    </source>
</evidence>
<evidence type="ECO:0000256" key="1">
    <source>
        <dbReference type="ARBA" id="ARBA00006987"/>
    </source>
</evidence>